<dbReference type="eggNOG" id="COG0190">
    <property type="taxonomic scope" value="Bacteria"/>
</dbReference>
<comment type="caution">
    <text evidence="11">Lacks conserved residue(s) required for the propagation of feature annotation.</text>
</comment>
<dbReference type="GO" id="GO:0004488">
    <property type="term" value="F:methylenetetrahydrofolate dehydrogenase (NADP+) activity"/>
    <property type="evidence" value="ECO:0007669"/>
    <property type="project" value="UniProtKB-UniRule"/>
</dbReference>
<comment type="similarity">
    <text evidence="11">Belongs to the tetrahydrofolate dehydrogenase/cyclohydrolase family.</text>
</comment>
<reference evidence="14 15" key="1">
    <citation type="submission" date="2008-10" db="EMBL/GenBank/DDBJ databases">
        <title>Draft genome sequence of Bifidobacterium catenulatum (DSM 16992).</title>
        <authorList>
            <person name="Sudarsanam P."/>
            <person name="Ley R."/>
            <person name="Guruge J."/>
            <person name="Turnbaugh P.J."/>
            <person name="Mahowald M."/>
            <person name="Liep D."/>
            <person name="Gordon J."/>
        </authorList>
    </citation>
    <scope>NUCLEOTIDE SEQUENCE [LARGE SCALE GENOMIC DNA]</scope>
    <source>
        <strain evidence="14 15">DSM 16992</strain>
    </source>
</reference>
<comment type="catalytic activity">
    <reaction evidence="11">
        <text>(6R)-5,10-methenyltetrahydrofolate + H2O = (6R)-10-formyltetrahydrofolate + H(+)</text>
        <dbReference type="Rhea" id="RHEA:23700"/>
        <dbReference type="ChEBI" id="CHEBI:15377"/>
        <dbReference type="ChEBI" id="CHEBI:15378"/>
        <dbReference type="ChEBI" id="CHEBI:57455"/>
        <dbReference type="ChEBI" id="CHEBI:195366"/>
        <dbReference type="EC" id="3.5.4.9"/>
    </reaction>
</comment>
<evidence type="ECO:0000256" key="9">
    <source>
        <dbReference type="ARBA" id="ARBA00023167"/>
    </source>
</evidence>
<feature type="domain" description="Tetrahydrofolate dehydrogenase/cyclohydrolase catalytic" evidence="12">
    <location>
        <begin position="2"/>
        <end position="59"/>
    </location>
</feature>
<comment type="subunit">
    <text evidence="11">Homodimer.</text>
</comment>
<keyword evidence="8 11" id="KW-0368">Histidine biosynthesis</keyword>
<protein>
    <recommendedName>
        <fullName evidence="11">Bifunctional protein FolD</fullName>
    </recommendedName>
    <domain>
        <recommendedName>
            <fullName evidence="11">Methylenetetrahydrofolate dehydrogenase</fullName>
            <ecNumber evidence="11">1.5.1.5</ecNumber>
        </recommendedName>
    </domain>
    <domain>
        <recommendedName>
            <fullName evidence="11">Methenyltetrahydrofolate cyclohydrolase</fullName>
            <ecNumber evidence="11">3.5.4.9</ecNumber>
        </recommendedName>
    </domain>
</protein>
<dbReference type="GO" id="GO:0035999">
    <property type="term" value="P:tetrahydrofolate interconversion"/>
    <property type="evidence" value="ECO:0007669"/>
    <property type="project" value="UniProtKB-UniRule"/>
</dbReference>
<dbReference type="InterPro" id="IPR020630">
    <property type="entry name" value="THF_DH/CycHdrlase_cat_dom"/>
</dbReference>
<name>B6XTY8_9BIFI</name>
<sequence length="231" mass="24950">MNSIRKELPADATFEQIAEAVRELNADPACTGYIVQLPLPKGIDENAIIDLIDPKKDADGMHPYNLGELVLHARGDITTPLPCTPRGVIELLNAYDIDLDGKEVCVLGRGITIGRTVGLLLTRKAVNATVTLCHTGTKDVRKHMREADVIIAAMGSAGFVKPEDVKEGAVLVDVGVSRVFDEEAGRYRVKGDVDKASYEKVSAYTPNPGGVGPMTRAMLLENVVEMAERQL</sequence>
<dbReference type="GO" id="GO:0005829">
    <property type="term" value="C:cytosol"/>
    <property type="evidence" value="ECO:0007669"/>
    <property type="project" value="TreeGrafter"/>
</dbReference>
<dbReference type="SUPFAM" id="SSF53223">
    <property type="entry name" value="Aminoacid dehydrogenase-like, N-terminal domain"/>
    <property type="match status" value="1"/>
</dbReference>
<evidence type="ECO:0000256" key="5">
    <source>
        <dbReference type="ARBA" id="ARBA00022801"/>
    </source>
</evidence>
<accession>B6XTY8</accession>
<dbReference type="PANTHER" id="PTHR48099:SF5">
    <property type="entry name" value="C-1-TETRAHYDROFOLATE SYNTHASE, CYTOPLASMIC"/>
    <property type="match status" value="1"/>
</dbReference>
<dbReference type="HAMAP" id="MF_01576">
    <property type="entry name" value="THF_DHG_CYH"/>
    <property type="match status" value="1"/>
</dbReference>
<dbReference type="UniPathway" id="UPA00193"/>
<dbReference type="EC" id="3.5.4.9" evidence="11"/>
<dbReference type="Proteomes" id="UP000003882">
    <property type="component" value="Unassembled WGS sequence"/>
</dbReference>
<evidence type="ECO:0000259" key="13">
    <source>
        <dbReference type="Pfam" id="PF02882"/>
    </source>
</evidence>
<dbReference type="PRINTS" id="PR00085">
    <property type="entry name" value="THFDHDRGNASE"/>
</dbReference>
<dbReference type="InterPro" id="IPR000672">
    <property type="entry name" value="THF_DH/CycHdrlase"/>
</dbReference>
<evidence type="ECO:0000256" key="7">
    <source>
        <dbReference type="ARBA" id="ARBA00023002"/>
    </source>
</evidence>
<dbReference type="GO" id="GO:0000105">
    <property type="term" value="P:L-histidine biosynthetic process"/>
    <property type="evidence" value="ECO:0007669"/>
    <property type="project" value="UniProtKB-KW"/>
</dbReference>
<organism evidence="14 15">
    <name type="scientific">Bifidobacterium catenulatum DSM 16992 = JCM 1194 = LMG 11043</name>
    <dbReference type="NCBI Taxonomy" id="566552"/>
    <lineage>
        <taxon>Bacteria</taxon>
        <taxon>Bacillati</taxon>
        <taxon>Actinomycetota</taxon>
        <taxon>Actinomycetes</taxon>
        <taxon>Bifidobacteriales</taxon>
        <taxon>Bifidobacteriaceae</taxon>
        <taxon>Bifidobacterium</taxon>
    </lineage>
</organism>
<evidence type="ECO:0000256" key="11">
    <source>
        <dbReference type="HAMAP-Rule" id="MF_01576"/>
    </source>
</evidence>
<dbReference type="GO" id="GO:0006164">
    <property type="term" value="P:purine nucleotide biosynthetic process"/>
    <property type="evidence" value="ECO:0007669"/>
    <property type="project" value="UniProtKB-KW"/>
</dbReference>
<dbReference type="EC" id="1.5.1.5" evidence="11"/>
<dbReference type="Gene3D" id="3.40.50.10860">
    <property type="entry name" value="Leucine Dehydrogenase, chain A, domain 1"/>
    <property type="match status" value="1"/>
</dbReference>
<evidence type="ECO:0000256" key="8">
    <source>
        <dbReference type="ARBA" id="ARBA00023102"/>
    </source>
</evidence>
<dbReference type="Gene3D" id="3.40.50.720">
    <property type="entry name" value="NAD(P)-binding Rossmann-like Domain"/>
    <property type="match status" value="1"/>
</dbReference>
<evidence type="ECO:0000256" key="10">
    <source>
        <dbReference type="ARBA" id="ARBA00023268"/>
    </source>
</evidence>
<evidence type="ECO:0000256" key="1">
    <source>
        <dbReference type="ARBA" id="ARBA00004777"/>
    </source>
</evidence>
<evidence type="ECO:0000259" key="12">
    <source>
        <dbReference type="Pfam" id="PF00763"/>
    </source>
</evidence>
<evidence type="ECO:0000256" key="2">
    <source>
        <dbReference type="ARBA" id="ARBA00022563"/>
    </source>
</evidence>
<feature type="binding site" evidence="11">
    <location>
        <position position="176"/>
    </location>
    <ligand>
        <name>NADP(+)</name>
        <dbReference type="ChEBI" id="CHEBI:58349"/>
    </ligand>
</feature>
<keyword evidence="9 11" id="KW-0486">Methionine biosynthesis</keyword>
<dbReference type="CDD" id="cd01080">
    <property type="entry name" value="NAD_bind_m-THF_DH_Cyclohyd"/>
    <property type="match status" value="1"/>
</dbReference>
<dbReference type="SUPFAM" id="SSF51735">
    <property type="entry name" value="NAD(P)-binding Rossmann-fold domains"/>
    <property type="match status" value="1"/>
</dbReference>
<dbReference type="Pfam" id="PF00763">
    <property type="entry name" value="THF_DHG_CYH"/>
    <property type="match status" value="1"/>
</dbReference>
<dbReference type="GO" id="GO:0009086">
    <property type="term" value="P:methionine biosynthetic process"/>
    <property type="evidence" value="ECO:0007669"/>
    <property type="project" value="UniProtKB-KW"/>
</dbReference>
<evidence type="ECO:0000256" key="3">
    <source>
        <dbReference type="ARBA" id="ARBA00022605"/>
    </source>
</evidence>
<keyword evidence="5 11" id="KW-0378">Hydrolase</keyword>
<keyword evidence="6 11" id="KW-0521">NADP</keyword>
<keyword evidence="2 11" id="KW-0554">One-carbon metabolism</keyword>
<dbReference type="InterPro" id="IPR036291">
    <property type="entry name" value="NAD(P)-bd_dom_sf"/>
</dbReference>
<feature type="domain" description="Tetrahydrofolate dehydrogenase/cyclohydrolase NAD(P)-binding" evidence="13">
    <location>
        <begin position="82"/>
        <end position="230"/>
    </location>
</feature>
<evidence type="ECO:0000256" key="4">
    <source>
        <dbReference type="ARBA" id="ARBA00022755"/>
    </source>
</evidence>
<dbReference type="GO" id="GO:0004477">
    <property type="term" value="F:methenyltetrahydrofolate cyclohydrolase activity"/>
    <property type="evidence" value="ECO:0007669"/>
    <property type="project" value="UniProtKB-UniRule"/>
</dbReference>
<comment type="catalytic activity">
    <reaction evidence="11">
        <text>(6R)-5,10-methylene-5,6,7,8-tetrahydrofolate + NADP(+) = (6R)-5,10-methenyltetrahydrofolate + NADPH</text>
        <dbReference type="Rhea" id="RHEA:22812"/>
        <dbReference type="ChEBI" id="CHEBI:15636"/>
        <dbReference type="ChEBI" id="CHEBI:57455"/>
        <dbReference type="ChEBI" id="CHEBI:57783"/>
        <dbReference type="ChEBI" id="CHEBI:58349"/>
        <dbReference type="EC" id="1.5.1.5"/>
    </reaction>
</comment>
<keyword evidence="3 11" id="KW-0028">Amino-acid biosynthesis</keyword>
<keyword evidence="4 11" id="KW-0658">Purine biosynthesis</keyword>
<dbReference type="InterPro" id="IPR020631">
    <property type="entry name" value="THF_DH/CycHdrlase_NAD-bd_dom"/>
</dbReference>
<keyword evidence="10 11" id="KW-0511">Multifunctional enzyme</keyword>
<dbReference type="EMBL" id="ABXY01000011">
    <property type="protein sequence ID" value="EEB22064.1"/>
    <property type="molecule type" value="Genomic_DNA"/>
</dbReference>
<dbReference type="Pfam" id="PF02882">
    <property type="entry name" value="THF_DHG_CYH_C"/>
    <property type="match status" value="1"/>
</dbReference>
<dbReference type="PANTHER" id="PTHR48099">
    <property type="entry name" value="C-1-TETRAHYDROFOLATE SYNTHASE, CYTOPLASMIC-RELATED"/>
    <property type="match status" value="1"/>
</dbReference>
<comment type="function">
    <text evidence="11">Catalyzes the oxidation of 5,10-methylenetetrahydrofolate to 5,10-methenyltetrahydrofolate and then the hydrolysis of 5,10-methenyltetrahydrofolate to 10-formyltetrahydrofolate.</text>
</comment>
<comment type="caution">
    <text evidence="14">The sequence shown here is derived from an EMBL/GenBank/DDBJ whole genome shotgun (WGS) entry which is preliminary data.</text>
</comment>
<comment type="pathway">
    <text evidence="1 11">One-carbon metabolism; tetrahydrofolate interconversion.</text>
</comment>
<dbReference type="AlphaFoldDB" id="B6XTY8"/>
<dbReference type="InterPro" id="IPR046346">
    <property type="entry name" value="Aminoacid_DH-like_N_sf"/>
</dbReference>
<evidence type="ECO:0000313" key="15">
    <source>
        <dbReference type="Proteomes" id="UP000003882"/>
    </source>
</evidence>
<evidence type="ECO:0000256" key="6">
    <source>
        <dbReference type="ARBA" id="ARBA00022857"/>
    </source>
</evidence>
<reference evidence="14 15" key="2">
    <citation type="submission" date="2008-10" db="EMBL/GenBank/DDBJ databases">
        <authorList>
            <person name="Fulton L."/>
            <person name="Clifton S."/>
            <person name="Fulton B."/>
            <person name="Xu J."/>
            <person name="Minx P."/>
            <person name="Pepin K.H."/>
            <person name="Johnson M."/>
            <person name="Bhonagiri V."/>
            <person name="Nash W.E."/>
            <person name="Mardis E.R."/>
            <person name="Wilson R.K."/>
        </authorList>
    </citation>
    <scope>NUCLEOTIDE SEQUENCE [LARGE SCALE GENOMIC DNA]</scope>
    <source>
        <strain evidence="14 15">DSM 16992</strain>
    </source>
</reference>
<gene>
    <name evidence="11 14" type="primary">folD</name>
    <name evidence="14" type="ORF">BIFCAT_01037</name>
</gene>
<proteinExistence type="inferred from homology"/>
<feature type="binding site" evidence="11">
    <location>
        <begin position="108"/>
        <end position="110"/>
    </location>
    <ligand>
        <name>NADP(+)</name>
        <dbReference type="ChEBI" id="CHEBI:58349"/>
    </ligand>
</feature>
<keyword evidence="7 11" id="KW-0560">Oxidoreductase</keyword>
<evidence type="ECO:0000313" key="14">
    <source>
        <dbReference type="EMBL" id="EEB22064.1"/>
    </source>
</evidence>